<protein>
    <submittedName>
        <fullName evidence="2">Uncharacterized protein</fullName>
    </submittedName>
</protein>
<feature type="compositionally biased region" description="Polar residues" evidence="1">
    <location>
        <begin position="240"/>
        <end position="259"/>
    </location>
</feature>
<evidence type="ECO:0000256" key="1">
    <source>
        <dbReference type="SAM" id="MobiDB-lite"/>
    </source>
</evidence>
<evidence type="ECO:0000313" key="2">
    <source>
        <dbReference type="EMBL" id="RWS17280.1"/>
    </source>
</evidence>
<feature type="region of interest" description="Disordered" evidence="1">
    <location>
        <begin position="1"/>
        <end position="49"/>
    </location>
</feature>
<dbReference type="OrthoDB" id="6515611at2759"/>
<name>A0A3S3PVU7_9ACAR</name>
<organism evidence="2 3">
    <name type="scientific">Dinothrombium tinctorium</name>
    <dbReference type="NCBI Taxonomy" id="1965070"/>
    <lineage>
        <taxon>Eukaryota</taxon>
        <taxon>Metazoa</taxon>
        <taxon>Ecdysozoa</taxon>
        <taxon>Arthropoda</taxon>
        <taxon>Chelicerata</taxon>
        <taxon>Arachnida</taxon>
        <taxon>Acari</taxon>
        <taxon>Acariformes</taxon>
        <taxon>Trombidiformes</taxon>
        <taxon>Prostigmata</taxon>
        <taxon>Anystina</taxon>
        <taxon>Parasitengona</taxon>
        <taxon>Trombidioidea</taxon>
        <taxon>Trombidiidae</taxon>
        <taxon>Dinothrombium</taxon>
    </lineage>
</organism>
<comment type="caution">
    <text evidence="2">The sequence shown here is derived from an EMBL/GenBank/DDBJ whole genome shotgun (WGS) entry which is preliminary data.</text>
</comment>
<proteinExistence type="predicted"/>
<gene>
    <name evidence="2" type="ORF">B4U79_14622</name>
</gene>
<feature type="region of interest" description="Disordered" evidence="1">
    <location>
        <begin position="240"/>
        <end position="266"/>
    </location>
</feature>
<dbReference type="AlphaFoldDB" id="A0A3S3PVU7"/>
<sequence>MPPKRKNEKQSEQSKNQTKAKRGRKATNASDGQRAAATGRERKRSVSGSPFNFVDKKNFLLALKENGLSVINDIEKLKLYLNGRSTNEIKFFIENYLRKSKEIDNSQDLDESRERLEKWYHLVQNMVSVHNKKADFSSVIPHIFEEFGNELRKQENQSDNITVKYSKVYRFLAEVLKGNFPPEIKGKEALTVLTLMSKSAEFIEKFSHDLEFDFMREGSWWQSEEIDTLPINFNSNTVNNGDIASNPLPSTSHSTQQIQDRQEAID</sequence>
<dbReference type="EMBL" id="NCKU01000098">
    <property type="protein sequence ID" value="RWS17280.1"/>
    <property type="molecule type" value="Genomic_DNA"/>
</dbReference>
<dbReference type="Proteomes" id="UP000285301">
    <property type="component" value="Unassembled WGS sequence"/>
</dbReference>
<keyword evidence="3" id="KW-1185">Reference proteome</keyword>
<feature type="non-terminal residue" evidence="2">
    <location>
        <position position="266"/>
    </location>
</feature>
<accession>A0A3S3PVU7</accession>
<evidence type="ECO:0000313" key="3">
    <source>
        <dbReference type="Proteomes" id="UP000285301"/>
    </source>
</evidence>
<reference evidence="2 3" key="1">
    <citation type="journal article" date="2018" name="Gigascience">
        <title>Genomes of trombidid mites reveal novel predicted allergens and laterally-transferred genes associated with secondary metabolism.</title>
        <authorList>
            <person name="Dong X."/>
            <person name="Chaisiri K."/>
            <person name="Xia D."/>
            <person name="Armstrong S.D."/>
            <person name="Fang Y."/>
            <person name="Donnelly M.J."/>
            <person name="Kadowaki T."/>
            <person name="McGarry J.W."/>
            <person name="Darby A.C."/>
            <person name="Makepeace B.L."/>
        </authorList>
    </citation>
    <scope>NUCLEOTIDE SEQUENCE [LARGE SCALE GENOMIC DNA]</scope>
    <source>
        <strain evidence="2">UoL-WK</strain>
    </source>
</reference>